<comment type="caution">
    <text evidence="1">The sequence shown here is derived from an EMBL/GenBank/DDBJ whole genome shotgun (WGS) entry which is preliminary data.</text>
</comment>
<evidence type="ECO:0000313" key="1">
    <source>
        <dbReference type="EMBL" id="KAJ9098856.1"/>
    </source>
</evidence>
<accession>A0ACC2VIC2</accession>
<reference evidence="1" key="1">
    <citation type="submission" date="2023-04" db="EMBL/GenBank/DDBJ databases">
        <title>Draft Genome sequencing of Naganishia species isolated from polar environments using Oxford Nanopore Technology.</title>
        <authorList>
            <person name="Leo P."/>
            <person name="Venkateswaran K."/>
        </authorList>
    </citation>
    <scope>NUCLEOTIDE SEQUENCE</scope>
    <source>
        <strain evidence="1">MNA-CCFEE 5262</strain>
    </source>
</reference>
<gene>
    <name evidence="1" type="ORF">QFC20_005863</name>
</gene>
<evidence type="ECO:0000313" key="2">
    <source>
        <dbReference type="Proteomes" id="UP001230649"/>
    </source>
</evidence>
<sequence>MYDRSSPEGAKGVFSAPIQAWTVDGWILDDNRRNMDARAPFMIISTTGEILQTTVKPEREGPIAFQIAVRWLVPSKRGIPDGSWNAVSWREIVATSEMHFTVETVKHLMNEADKLVARDRYHREERTETNALSQFRSLPTIRESNIEDDNEVRFTWDELSEGSYSEWQGGNGIGSPGDQPGADFPDAAMETLILGLIKDNLHRLRLWISKANPNVREMRRPAILEEALAIMEPFLLKGHGIEAIADPINPNKLVYQNGPKVVRVDFADVFKNETIQPSTLGNESWHFVGSETRLTGKNATVGSMKNKVVLVFELSVTFQVAP</sequence>
<dbReference type="Proteomes" id="UP001230649">
    <property type="component" value="Unassembled WGS sequence"/>
</dbReference>
<keyword evidence="2" id="KW-1185">Reference proteome</keyword>
<dbReference type="EMBL" id="JASBWS010000089">
    <property type="protein sequence ID" value="KAJ9098856.1"/>
    <property type="molecule type" value="Genomic_DNA"/>
</dbReference>
<proteinExistence type="predicted"/>
<name>A0ACC2VIC2_9TREE</name>
<organism evidence="1 2">
    <name type="scientific">Naganishia adeliensis</name>
    <dbReference type="NCBI Taxonomy" id="92952"/>
    <lineage>
        <taxon>Eukaryota</taxon>
        <taxon>Fungi</taxon>
        <taxon>Dikarya</taxon>
        <taxon>Basidiomycota</taxon>
        <taxon>Agaricomycotina</taxon>
        <taxon>Tremellomycetes</taxon>
        <taxon>Filobasidiales</taxon>
        <taxon>Filobasidiaceae</taxon>
        <taxon>Naganishia</taxon>
    </lineage>
</organism>
<protein>
    <submittedName>
        <fullName evidence="1">Uncharacterized protein</fullName>
    </submittedName>
</protein>